<protein>
    <submittedName>
        <fullName evidence="2">Uncharacterized protein</fullName>
    </submittedName>
</protein>
<keyword evidence="3" id="KW-1185">Reference proteome</keyword>
<reference evidence="2 3" key="1">
    <citation type="submission" date="2019-07" db="EMBL/GenBank/DDBJ databases">
        <title>Whole genome shotgun sequence of Halomonas pacifica NBRC 102220.</title>
        <authorList>
            <person name="Hosoyama A."/>
            <person name="Uohara A."/>
            <person name="Ohji S."/>
            <person name="Ichikawa N."/>
        </authorList>
    </citation>
    <scope>NUCLEOTIDE SEQUENCE [LARGE SCALE GENOMIC DNA]</scope>
    <source>
        <strain evidence="2 3">NBRC 102220</strain>
    </source>
</reference>
<dbReference type="EMBL" id="BJUK01000056">
    <property type="protein sequence ID" value="GEK48941.1"/>
    <property type="molecule type" value="Genomic_DNA"/>
</dbReference>
<dbReference type="OrthoDB" id="10013604at2"/>
<dbReference type="AlphaFoldDB" id="A0A510XD02"/>
<gene>
    <name evidence="2" type="ORF">HPA02_32240</name>
</gene>
<name>A0A510XD02_9GAMM</name>
<evidence type="ECO:0000313" key="2">
    <source>
        <dbReference type="EMBL" id="GEK48941.1"/>
    </source>
</evidence>
<sequence>MTATAETLAPDAAYEQLAQRNAELEIEKATLAEELESLAMRHTIVTDEIRALIQDSSGLAGYHLNGEVALWGELGVEHLLSDRDVAGREALNRLIAEKQREAYLAGFMASAEGCNGEHPGGEPRDAKWLAEREEWISKQGEKS</sequence>
<evidence type="ECO:0000313" key="3">
    <source>
        <dbReference type="Proteomes" id="UP000321275"/>
    </source>
</evidence>
<accession>A0A510XD02</accession>
<comment type="caution">
    <text evidence="2">The sequence shown here is derived from an EMBL/GenBank/DDBJ whole genome shotgun (WGS) entry which is preliminary data.</text>
</comment>
<organism evidence="2 3">
    <name type="scientific">Bisbaumannia pacifica</name>
    <dbReference type="NCBI Taxonomy" id="77098"/>
    <lineage>
        <taxon>Bacteria</taxon>
        <taxon>Pseudomonadati</taxon>
        <taxon>Pseudomonadota</taxon>
        <taxon>Gammaproteobacteria</taxon>
        <taxon>Oceanospirillales</taxon>
        <taxon>Halomonadaceae</taxon>
        <taxon>Bisbaumannia</taxon>
    </lineage>
</organism>
<evidence type="ECO:0000256" key="1">
    <source>
        <dbReference type="SAM" id="Coils"/>
    </source>
</evidence>
<feature type="coiled-coil region" evidence="1">
    <location>
        <begin position="14"/>
        <end position="41"/>
    </location>
</feature>
<dbReference type="Proteomes" id="UP000321275">
    <property type="component" value="Unassembled WGS sequence"/>
</dbReference>
<dbReference type="RefSeq" id="WP_146804260.1">
    <property type="nucleotide sequence ID" value="NZ_BJUK01000056.1"/>
</dbReference>
<keyword evidence="1" id="KW-0175">Coiled coil</keyword>
<proteinExistence type="predicted"/>